<evidence type="ECO:0000313" key="3">
    <source>
        <dbReference type="Proteomes" id="UP000007257"/>
    </source>
</evidence>
<accession>A0A0H3F577</accession>
<dbReference type="Proteomes" id="UP000007257">
    <property type="component" value="Chromosome"/>
</dbReference>
<dbReference type="EMBL" id="JBHUCJ010000079">
    <property type="protein sequence ID" value="MFD3226272.1"/>
    <property type="molecule type" value="Genomic_DNA"/>
</dbReference>
<evidence type="ECO:0000313" key="4">
    <source>
        <dbReference type="Proteomes" id="UP001598201"/>
    </source>
</evidence>
<sequence>MKVYAEQGDTLDSLCWRYYNRTALVVEKVYAANIGIADLGPLLPHGTAVFMPDIAEQPVQETIKLWD</sequence>
<dbReference type="KEGG" id="rah:Rahaq_0724"/>
<evidence type="ECO:0000313" key="1">
    <source>
        <dbReference type="EMBL" id="ADW72351.1"/>
    </source>
</evidence>
<dbReference type="Pfam" id="PF05489">
    <property type="entry name" value="Phage_tail_X"/>
    <property type="match status" value="1"/>
</dbReference>
<keyword evidence="4" id="KW-1185">Reference proteome</keyword>
<dbReference type="RefSeq" id="WP_013574056.1">
    <property type="nucleotide sequence ID" value="NC_015061.1"/>
</dbReference>
<reference evidence="1 3" key="2">
    <citation type="journal article" date="2012" name="J. Bacteriol.">
        <title>Complete Genome Sequence of Rahnella sp. Strain Y9602, a Gammaproteobacterium Isolate from Metal- and Radionuclide-Contaminated Soil.</title>
        <authorList>
            <person name="Martinez R.J."/>
            <person name="Bruce D."/>
            <person name="Detter C."/>
            <person name="Goodwin L.A."/>
            <person name="Han J."/>
            <person name="Han C.S."/>
            <person name="Held B."/>
            <person name="Land M.L."/>
            <person name="Mikhailova N."/>
            <person name="Nolan M."/>
            <person name="Pennacchio L."/>
            <person name="Pitluck S."/>
            <person name="Tapia R."/>
            <person name="Woyke T."/>
            <person name="Sobecky P.A."/>
        </authorList>
    </citation>
    <scope>NUCLEOTIDE SEQUENCE [LARGE SCALE GENOMIC DNA]</scope>
    <source>
        <strain evidence="1 3">Y9602</strain>
    </source>
</reference>
<gene>
    <name evidence="1" type="ordered locus">Rahaq_0724</name>
    <name evidence="2" type="ORF">ACFPK4_22280</name>
</gene>
<organism evidence="1 3">
    <name type="scientific">Rahnella sp. (strain Y9602)</name>
    <dbReference type="NCBI Taxonomy" id="2703885"/>
    <lineage>
        <taxon>Bacteria</taxon>
        <taxon>Pseudomonadati</taxon>
        <taxon>Pseudomonadota</taxon>
        <taxon>Gammaproteobacteria</taxon>
        <taxon>Enterobacterales</taxon>
        <taxon>Yersiniaceae</taxon>
        <taxon>Rahnella</taxon>
    </lineage>
</organism>
<dbReference type="EMBL" id="CP002505">
    <property type="protein sequence ID" value="ADW72351.1"/>
    <property type="molecule type" value="Genomic_DNA"/>
</dbReference>
<dbReference type="eggNOG" id="COG5004">
    <property type="taxonomic scope" value="Bacteria"/>
</dbReference>
<dbReference type="GeneID" id="95418595"/>
<protein>
    <submittedName>
        <fullName evidence="1">Tail X family protein</fullName>
    </submittedName>
    <submittedName>
        <fullName evidence="2">Tail protein X</fullName>
    </submittedName>
</protein>
<dbReference type="Proteomes" id="UP001598201">
    <property type="component" value="Unassembled WGS sequence"/>
</dbReference>
<reference evidence="2 4" key="3">
    <citation type="submission" date="2024-09" db="EMBL/GenBank/DDBJ databases">
        <title>Genomes of Rahnella.</title>
        <authorList>
            <person name="Mnguni F.C."/>
            <person name="Shin G.Y."/>
            <person name="Coutinho T."/>
        </authorList>
    </citation>
    <scope>NUCLEOTIDE SEQUENCE [LARGE SCALE GENOMIC DNA]</scope>
    <source>
        <strain evidence="2 4">20WA0057</strain>
    </source>
</reference>
<dbReference type="InterPro" id="IPR008861">
    <property type="entry name" value="GpX-like"/>
</dbReference>
<dbReference type="OrthoDB" id="8759063at2"/>
<name>A0A0H3F577_RAHSY</name>
<proteinExistence type="predicted"/>
<dbReference type="AlphaFoldDB" id="A0A0H3F577"/>
<reference evidence="3" key="1">
    <citation type="submission" date="2011-01" db="EMBL/GenBank/DDBJ databases">
        <title>Complete sequence of chromosome of Rahnella sp. Y9602.</title>
        <authorList>
            <consortium name="US DOE Joint Genome Institute"/>
            <person name="Lucas S."/>
            <person name="Copeland A."/>
            <person name="Lapidus A."/>
            <person name="Cheng J.-F."/>
            <person name="Goodwin L."/>
            <person name="Pitluck S."/>
            <person name="Lu M."/>
            <person name="Detter J.C."/>
            <person name="Han C."/>
            <person name="Tapia R."/>
            <person name="Land M."/>
            <person name="Hauser L."/>
            <person name="Kyrpides N."/>
            <person name="Ivanova N."/>
            <person name="Ovchinnikova G."/>
            <person name="Pagani I."/>
            <person name="Sobecky P.A."/>
            <person name="Martinez R.J."/>
            <person name="Woyke T."/>
        </authorList>
    </citation>
    <scope>NUCLEOTIDE SEQUENCE [LARGE SCALE GENOMIC DNA]</scope>
    <source>
        <strain evidence="3">Y9602</strain>
    </source>
</reference>
<dbReference type="HOGENOM" id="CLU_175462_2_2_6"/>
<evidence type="ECO:0000313" key="2">
    <source>
        <dbReference type="EMBL" id="MFD3226272.1"/>
    </source>
</evidence>